<dbReference type="InterPro" id="IPR003439">
    <property type="entry name" value="ABC_transporter-like_ATP-bd"/>
</dbReference>
<dbReference type="InterPro" id="IPR039421">
    <property type="entry name" value="Type_1_exporter"/>
</dbReference>
<feature type="transmembrane region" description="Helical" evidence="7">
    <location>
        <begin position="278"/>
        <end position="299"/>
    </location>
</feature>
<dbReference type="Gene3D" id="1.20.1560.10">
    <property type="entry name" value="ABC transporter type 1, transmembrane domain"/>
    <property type="match status" value="1"/>
</dbReference>
<dbReference type="AlphaFoldDB" id="A0A133KIQ8"/>
<dbReference type="InterPro" id="IPR027417">
    <property type="entry name" value="P-loop_NTPase"/>
</dbReference>
<dbReference type="GO" id="GO:0140359">
    <property type="term" value="F:ABC-type transporter activity"/>
    <property type="evidence" value="ECO:0007669"/>
    <property type="project" value="InterPro"/>
</dbReference>
<evidence type="ECO:0000313" key="11">
    <source>
        <dbReference type="Proteomes" id="UP000070383"/>
    </source>
</evidence>
<evidence type="ECO:0000256" key="7">
    <source>
        <dbReference type="SAM" id="Phobius"/>
    </source>
</evidence>
<name>A0A133KIQ8_9FIRM</name>
<dbReference type="PROSITE" id="PS50929">
    <property type="entry name" value="ABC_TM1F"/>
    <property type="match status" value="1"/>
</dbReference>
<dbReference type="Gene3D" id="3.40.50.300">
    <property type="entry name" value="P-loop containing nucleotide triphosphate hydrolases"/>
    <property type="match status" value="1"/>
</dbReference>
<dbReference type="SUPFAM" id="SSF52540">
    <property type="entry name" value="P-loop containing nucleoside triphosphate hydrolases"/>
    <property type="match status" value="1"/>
</dbReference>
<feature type="transmembrane region" description="Helical" evidence="7">
    <location>
        <begin position="88"/>
        <end position="105"/>
    </location>
</feature>
<evidence type="ECO:0000256" key="3">
    <source>
        <dbReference type="ARBA" id="ARBA00022741"/>
    </source>
</evidence>
<comment type="subcellular location">
    <subcellularLocation>
        <location evidence="1">Cell membrane</location>
        <topology evidence="1">Multi-pass membrane protein</topology>
    </subcellularLocation>
</comment>
<dbReference type="PATRIC" id="fig|33036.3.peg.74"/>
<dbReference type="RefSeq" id="WP_060928829.1">
    <property type="nucleotide sequence ID" value="NZ_KQ955246.1"/>
</dbReference>
<evidence type="ECO:0000256" key="4">
    <source>
        <dbReference type="ARBA" id="ARBA00022840"/>
    </source>
</evidence>
<reference evidence="11" key="1">
    <citation type="submission" date="2016-01" db="EMBL/GenBank/DDBJ databases">
        <authorList>
            <person name="Mitreva M."/>
            <person name="Pepin K.H."/>
            <person name="Mihindukulasuriya K.A."/>
            <person name="Fulton R."/>
            <person name="Fronick C."/>
            <person name="O'Laughlin M."/>
            <person name="Miner T."/>
            <person name="Herter B."/>
            <person name="Rosa B.A."/>
            <person name="Cordes M."/>
            <person name="Tomlinson C."/>
            <person name="Wollam A."/>
            <person name="Palsikar V.B."/>
            <person name="Mardis E.R."/>
            <person name="Wilson R.K."/>
        </authorList>
    </citation>
    <scope>NUCLEOTIDE SEQUENCE [LARGE SCALE GENOMIC DNA]</scope>
    <source>
        <strain evidence="11">MJR8151</strain>
    </source>
</reference>
<dbReference type="PANTHER" id="PTHR24221:SF654">
    <property type="entry name" value="ATP-BINDING CASSETTE SUB-FAMILY B MEMBER 6"/>
    <property type="match status" value="1"/>
</dbReference>
<dbReference type="STRING" id="33036.HMPREF3200_00072"/>
<keyword evidence="6 7" id="KW-0472">Membrane</keyword>
<evidence type="ECO:0000256" key="6">
    <source>
        <dbReference type="ARBA" id="ARBA00023136"/>
    </source>
</evidence>
<organism evidence="10 11">
    <name type="scientific">Anaerococcus tetradius</name>
    <dbReference type="NCBI Taxonomy" id="33036"/>
    <lineage>
        <taxon>Bacteria</taxon>
        <taxon>Bacillati</taxon>
        <taxon>Bacillota</taxon>
        <taxon>Tissierellia</taxon>
        <taxon>Tissierellales</taxon>
        <taxon>Peptoniphilaceae</taxon>
        <taxon>Anaerococcus</taxon>
    </lineage>
</organism>
<dbReference type="Pfam" id="PF00005">
    <property type="entry name" value="ABC_tran"/>
    <property type="match status" value="1"/>
</dbReference>
<dbReference type="InterPro" id="IPR011527">
    <property type="entry name" value="ABC1_TM_dom"/>
</dbReference>
<feature type="transmembrane region" description="Helical" evidence="7">
    <location>
        <begin position="54"/>
        <end position="76"/>
    </location>
</feature>
<evidence type="ECO:0000259" key="9">
    <source>
        <dbReference type="PROSITE" id="PS50929"/>
    </source>
</evidence>
<dbReference type="SMART" id="SM00382">
    <property type="entry name" value="AAA"/>
    <property type="match status" value="1"/>
</dbReference>
<feature type="transmembrane region" description="Helical" evidence="7">
    <location>
        <begin position="177"/>
        <end position="208"/>
    </location>
</feature>
<dbReference type="GO" id="GO:0016887">
    <property type="term" value="F:ATP hydrolysis activity"/>
    <property type="evidence" value="ECO:0007669"/>
    <property type="project" value="InterPro"/>
</dbReference>
<dbReference type="GO" id="GO:0005886">
    <property type="term" value="C:plasma membrane"/>
    <property type="evidence" value="ECO:0007669"/>
    <property type="project" value="UniProtKB-SubCell"/>
</dbReference>
<dbReference type="SUPFAM" id="SSF90123">
    <property type="entry name" value="ABC transporter transmembrane region"/>
    <property type="match status" value="1"/>
</dbReference>
<keyword evidence="4 10" id="KW-0067">ATP-binding</keyword>
<dbReference type="InterPro" id="IPR003593">
    <property type="entry name" value="AAA+_ATPase"/>
</dbReference>
<dbReference type="InterPro" id="IPR036640">
    <property type="entry name" value="ABC1_TM_sf"/>
</dbReference>
<dbReference type="EMBL" id="LRPM01000003">
    <property type="protein sequence ID" value="KWZ79344.1"/>
    <property type="molecule type" value="Genomic_DNA"/>
</dbReference>
<accession>A0A133KIQ8</accession>
<keyword evidence="5 7" id="KW-1133">Transmembrane helix</keyword>
<evidence type="ECO:0000259" key="8">
    <source>
        <dbReference type="PROSITE" id="PS50893"/>
    </source>
</evidence>
<evidence type="ECO:0000256" key="2">
    <source>
        <dbReference type="ARBA" id="ARBA00022692"/>
    </source>
</evidence>
<dbReference type="GO" id="GO:0005524">
    <property type="term" value="F:ATP binding"/>
    <property type="evidence" value="ECO:0007669"/>
    <property type="project" value="UniProtKB-KW"/>
</dbReference>
<proteinExistence type="predicted"/>
<dbReference type="GO" id="GO:0034040">
    <property type="term" value="F:ATPase-coupled lipid transmembrane transporter activity"/>
    <property type="evidence" value="ECO:0007669"/>
    <property type="project" value="TreeGrafter"/>
</dbReference>
<dbReference type="PROSITE" id="PS50893">
    <property type="entry name" value="ABC_TRANSPORTER_2"/>
    <property type="match status" value="1"/>
</dbReference>
<dbReference type="Proteomes" id="UP000070383">
    <property type="component" value="Unassembled WGS sequence"/>
</dbReference>
<evidence type="ECO:0000313" key="10">
    <source>
        <dbReference type="EMBL" id="KWZ79344.1"/>
    </source>
</evidence>
<feature type="domain" description="ABC transporter" evidence="8">
    <location>
        <begin position="370"/>
        <end position="610"/>
    </location>
</feature>
<comment type="caution">
    <text evidence="10">The sequence shown here is derived from an EMBL/GenBank/DDBJ whole genome shotgun (WGS) entry which is preliminary data.</text>
</comment>
<protein>
    <submittedName>
        <fullName evidence="10">ABC transporter, ATP-binding protein</fullName>
    </submittedName>
</protein>
<keyword evidence="3" id="KW-0547">Nucleotide-binding</keyword>
<evidence type="ECO:0000256" key="1">
    <source>
        <dbReference type="ARBA" id="ARBA00004651"/>
    </source>
</evidence>
<sequence length="622" mass="70982">MTKENEKLRENLAQNLNSEEKIKSFLRKDRLSNFKLLQMAYAPFKDNLKIKLSLLIYPFVNGLIPVLQAFIMYFLVELINNKTDLRTMILIITAYSLIIFAFSLISKQIERRTYPTYMDTRLNLFVKASESIMKMDYGLGENSLFMGEFTRGFEPFSCNNTGLEGIYHDMYPLLSSILSFIVISIVLARLNPLICIFALISILIQLVVRNYTDRYRHEHTGELNMVRRKTSSYYSEASDFRFAKDIRIFSFKERFIEGFRPLVADVVRISRVFIKPEIFLSPILAISLVGIEAICFYFLTGKIITHEISLKDLTLMITSVAILSKVSIDLLTNLAQTRANLMYVGDGFDMIRNDLESTCGNEKITGPVAIEFRNVSFSYPLSNKKVLENLSFTISEREKVAIVGVNGAGKSTIVSLILGLYKPTEGEILINGMDAKYIDLNERYKAFATVLQNVEPLAVSLAENVSGTDKNIDRKKVIDSLEKAGLSYKLDQLPKGIDTQMTRNIYEDGTLFSGGENQKLAIARAIYRENSKAMIMDEPTAALDALAEEKIYRDLEKISQGKTLIFISHRLASTRFCDRIMLLDGGRIREKGSHEELLAKNGLYKEMYESQRKYYKEEDNEK</sequence>
<keyword evidence="11" id="KW-1185">Reference proteome</keyword>
<dbReference type="OrthoDB" id="9806127at2"/>
<feature type="domain" description="ABC transmembrane type-1" evidence="9">
    <location>
        <begin position="164"/>
        <end position="339"/>
    </location>
</feature>
<dbReference type="PANTHER" id="PTHR24221">
    <property type="entry name" value="ATP-BINDING CASSETTE SUB-FAMILY B"/>
    <property type="match status" value="1"/>
</dbReference>
<gene>
    <name evidence="10" type="ORF">HMPREF3200_00072</name>
</gene>
<evidence type="ECO:0000256" key="5">
    <source>
        <dbReference type="ARBA" id="ARBA00022989"/>
    </source>
</evidence>
<keyword evidence="2 7" id="KW-0812">Transmembrane</keyword>